<evidence type="ECO:0000256" key="2">
    <source>
        <dbReference type="ARBA" id="ARBA00022741"/>
    </source>
</evidence>
<dbReference type="RefSeq" id="WP_060929486.1">
    <property type="nucleotide sequence ID" value="NZ_KQ955281.1"/>
</dbReference>
<dbReference type="Gene3D" id="1.10.10.160">
    <property type="match status" value="1"/>
</dbReference>
<keyword evidence="7" id="KW-0413">Isomerase</keyword>
<feature type="domain" description="UvrD-like helicase C-terminal" evidence="13">
    <location>
        <begin position="271"/>
        <end position="524"/>
    </location>
</feature>
<evidence type="ECO:0000313" key="15">
    <source>
        <dbReference type="Proteomes" id="UP000070383"/>
    </source>
</evidence>
<evidence type="ECO:0000256" key="9">
    <source>
        <dbReference type="ARBA" id="ARBA00034808"/>
    </source>
</evidence>
<evidence type="ECO:0000256" key="11">
    <source>
        <dbReference type="PROSITE-ProRule" id="PRU00560"/>
    </source>
</evidence>
<dbReference type="Pfam" id="PF00580">
    <property type="entry name" value="UvrD-helicase"/>
    <property type="match status" value="1"/>
</dbReference>
<proteinExistence type="inferred from homology"/>
<evidence type="ECO:0000256" key="7">
    <source>
        <dbReference type="ARBA" id="ARBA00023235"/>
    </source>
</evidence>
<accession>A0A133KDW8</accession>
<dbReference type="InterPro" id="IPR000212">
    <property type="entry name" value="DNA_helicase_UvrD/REP"/>
</dbReference>
<dbReference type="SUPFAM" id="SSF52540">
    <property type="entry name" value="P-loop containing nucleoside triphosphate hydrolases"/>
    <property type="match status" value="1"/>
</dbReference>
<dbReference type="Gene3D" id="3.40.50.300">
    <property type="entry name" value="P-loop containing nucleotide triphosphate hydrolases"/>
    <property type="match status" value="2"/>
</dbReference>
<dbReference type="InterPro" id="IPR027417">
    <property type="entry name" value="P-loop_NTPase"/>
</dbReference>
<protein>
    <recommendedName>
        <fullName evidence="9">DNA 3'-5' helicase</fullName>
        <ecNumber evidence="9">5.6.2.4</ecNumber>
    </recommendedName>
</protein>
<dbReference type="Pfam" id="PF13361">
    <property type="entry name" value="UvrD_C"/>
    <property type="match status" value="1"/>
</dbReference>
<feature type="domain" description="UvrD-like helicase ATP-binding" evidence="12">
    <location>
        <begin position="1"/>
        <end position="270"/>
    </location>
</feature>
<dbReference type="OrthoDB" id="9810135at2"/>
<dbReference type="CDD" id="cd17932">
    <property type="entry name" value="DEXQc_UvrD"/>
    <property type="match status" value="1"/>
</dbReference>
<dbReference type="Proteomes" id="UP000070383">
    <property type="component" value="Unassembled WGS sequence"/>
</dbReference>
<dbReference type="EMBL" id="LRPM01000046">
    <property type="protein sequence ID" value="KWZ77690.1"/>
    <property type="molecule type" value="Genomic_DNA"/>
</dbReference>
<keyword evidence="2 11" id="KW-0547">Nucleotide-binding</keyword>
<dbReference type="STRING" id="33036.HMPREF3200_01161"/>
<evidence type="ECO:0000313" key="14">
    <source>
        <dbReference type="EMBL" id="KWZ77690.1"/>
    </source>
</evidence>
<dbReference type="InterPro" id="IPR013986">
    <property type="entry name" value="DExx_box_DNA_helicase_dom_sf"/>
</dbReference>
<feature type="binding site" evidence="11">
    <location>
        <begin position="22"/>
        <end position="29"/>
    </location>
    <ligand>
        <name>ATP</name>
        <dbReference type="ChEBI" id="CHEBI:30616"/>
    </ligand>
</feature>
<comment type="similarity">
    <text evidence="1">Belongs to the helicase family. UvrD subfamily.</text>
</comment>
<evidence type="ECO:0000256" key="8">
    <source>
        <dbReference type="ARBA" id="ARBA00034617"/>
    </source>
</evidence>
<reference evidence="15" key="1">
    <citation type="submission" date="2016-01" db="EMBL/GenBank/DDBJ databases">
        <authorList>
            <person name="Mitreva M."/>
            <person name="Pepin K.H."/>
            <person name="Mihindukulasuriya K.A."/>
            <person name="Fulton R."/>
            <person name="Fronick C."/>
            <person name="O'Laughlin M."/>
            <person name="Miner T."/>
            <person name="Herter B."/>
            <person name="Rosa B.A."/>
            <person name="Cordes M."/>
            <person name="Tomlinson C."/>
            <person name="Wollam A."/>
            <person name="Palsikar V.B."/>
            <person name="Mardis E.R."/>
            <person name="Wilson R.K."/>
        </authorList>
    </citation>
    <scope>NUCLEOTIDE SEQUENCE [LARGE SCALE GENOMIC DNA]</scope>
    <source>
        <strain evidence="15">MJR8151</strain>
    </source>
</reference>
<keyword evidence="6" id="KW-0238">DNA-binding</keyword>
<dbReference type="GO" id="GO:0000725">
    <property type="term" value="P:recombinational repair"/>
    <property type="evidence" value="ECO:0007669"/>
    <property type="project" value="TreeGrafter"/>
</dbReference>
<gene>
    <name evidence="14" type="ORF">HMPREF3200_01161</name>
</gene>
<keyword evidence="15" id="KW-1185">Reference proteome</keyword>
<dbReference type="GO" id="GO:0016887">
    <property type="term" value="F:ATP hydrolysis activity"/>
    <property type="evidence" value="ECO:0007669"/>
    <property type="project" value="RHEA"/>
</dbReference>
<evidence type="ECO:0000256" key="5">
    <source>
        <dbReference type="ARBA" id="ARBA00022840"/>
    </source>
</evidence>
<evidence type="ECO:0000259" key="13">
    <source>
        <dbReference type="PROSITE" id="PS51217"/>
    </source>
</evidence>
<evidence type="ECO:0000256" key="1">
    <source>
        <dbReference type="ARBA" id="ARBA00009922"/>
    </source>
</evidence>
<dbReference type="InterPro" id="IPR014017">
    <property type="entry name" value="DNA_helicase_UvrD-like_C"/>
</dbReference>
<dbReference type="PATRIC" id="fig|33036.3.peg.1150"/>
<evidence type="ECO:0000259" key="12">
    <source>
        <dbReference type="PROSITE" id="PS51198"/>
    </source>
</evidence>
<organism evidence="14 15">
    <name type="scientific">Anaerococcus tetradius</name>
    <dbReference type="NCBI Taxonomy" id="33036"/>
    <lineage>
        <taxon>Bacteria</taxon>
        <taxon>Bacillati</taxon>
        <taxon>Bacillota</taxon>
        <taxon>Tissierellia</taxon>
        <taxon>Tissierellales</taxon>
        <taxon>Peptoniphilaceae</taxon>
        <taxon>Anaerococcus</taxon>
    </lineage>
</organism>
<dbReference type="GO" id="GO:0003677">
    <property type="term" value="F:DNA binding"/>
    <property type="evidence" value="ECO:0007669"/>
    <property type="project" value="UniProtKB-KW"/>
</dbReference>
<keyword evidence="3 11" id="KW-0378">Hydrolase</keyword>
<dbReference type="EC" id="5.6.2.4" evidence="9"/>
<evidence type="ECO:0000256" key="10">
    <source>
        <dbReference type="ARBA" id="ARBA00048988"/>
    </source>
</evidence>
<evidence type="ECO:0000256" key="6">
    <source>
        <dbReference type="ARBA" id="ARBA00023125"/>
    </source>
</evidence>
<name>A0A133KDW8_9FIRM</name>
<dbReference type="PANTHER" id="PTHR11070">
    <property type="entry name" value="UVRD / RECB / PCRA DNA HELICASE FAMILY MEMBER"/>
    <property type="match status" value="1"/>
</dbReference>
<comment type="catalytic activity">
    <reaction evidence="10">
        <text>ATP + H2O = ADP + phosphate + H(+)</text>
        <dbReference type="Rhea" id="RHEA:13065"/>
        <dbReference type="ChEBI" id="CHEBI:15377"/>
        <dbReference type="ChEBI" id="CHEBI:15378"/>
        <dbReference type="ChEBI" id="CHEBI:30616"/>
        <dbReference type="ChEBI" id="CHEBI:43474"/>
        <dbReference type="ChEBI" id="CHEBI:456216"/>
        <dbReference type="EC" id="5.6.2.4"/>
    </reaction>
</comment>
<sequence length="597" mass="70770">MKLTDKQIIASRHIDGPVLVLAGPGAGKTTMLLERIKYLSERIDPSHILTITFSKNQATDMEERYDSKKTTFMTIHAFCYLIIRNYLKKNNRSLRLLESDTSYNKYNIISYLFFKFNNKKISNEDLNEFFRDMSYMKNAMLDESYLENSKIKNCIKIYRAYENFKIKNFYIDFDDMQIIALKLISNDERLLKSIRNKYKYIQLDEGQDTSLIQFKIIEKIAAPSNNLMIVADDDQSIYSFRASDVAYLLNFKNTYHDAKIIVMDENHRSGANIVNLSKNFIEINKFRYKKDLFTNNSFTSNVKLKVVKNVKEEYKFIKESLDWNKKNAILFRNNIQAINLISFLMEDGIDFSVQFSDLNFFKSKIIEDIFNIIEFSEDFYRTDLFSEIYYKISSFLTKEDVEKLAFKSLGQDVFQHLYGMDLEDYKLEALITKEKQLKHIRKLSLDKKISFIYKYMDYKTYINNFSKRYREEIVNKDLYIESIVNFTKGLSNKEEFDQKIAYLDKYCKSQSSNLILSTIHRSKGLEYDNVYIINLVKNEFPMIVDNEDYANKLEEERRLMYVAMTRAKSNLNILTIKKRDSNTLEASIFFKEISDLL</sequence>
<comment type="caution">
    <text evidence="14">The sequence shown here is derived from an EMBL/GenBank/DDBJ whole genome shotgun (WGS) entry which is preliminary data.</text>
</comment>
<keyword evidence="4 11" id="KW-0347">Helicase</keyword>
<comment type="catalytic activity">
    <reaction evidence="8">
        <text>Couples ATP hydrolysis with the unwinding of duplex DNA by translocating in the 3'-5' direction.</text>
        <dbReference type="EC" id="5.6.2.4"/>
    </reaction>
</comment>
<evidence type="ECO:0000256" key="4">
    <source>
        <dbReference type="ARBA" id="ARBA00022806"/>
    </source>
</evidence>
<dbReference type="GO" id="GO:0005524">
    <property type="term" value="F:ATP binding"/>
    <property type="evidence" value="ECO:0007669"/>
    <property type="project" value="UniProtKB-UniRule"/>
</dbReference>
<dbReference type="PROSITE" id="PS51217">
    <property type="entry name" value="UVRD_HELICASE_CTER"/>
    <property type="match status" value="1"/>
</dbReference>
<dbReference type="PROSITE" id="PS51198">
    <property type="entry name" value="UVRD_HELICASE_ATP_BIND"/>
    <property type="match status" value="1"/>
</dbReference>
<keyword evidence="5 11" id="KW-0067">ATP-binding</keyword>
<dbReference type="AlphaFoldDB" id="A0A133KDW8"/>
<dbReference type="GO" id="GO:0043138">
    <property type="term" value="F:3'-5' DNA helicase activity"/>
    <property type="evidence" value="ECO:0007669"/>
    <property type="project" value="UniProtKB-EC"/>
</dbReference>
<dbReference type="InterPro" id="IPR014016">
    <property type="entry name" value="UvrD-like_ATP-bd"/>
</dbReference>
<dbReference type="Gene3D" id="1.10.486.10">
    <property type="entry name" value="PCRA, domain 4"/>
    <property type="match status" value="1"/>
</dbReference>
<dbReference type="PANTHER" id="PTHR11070:SF2">
    <property type="entry name" value="ATP-DEPENDENT DNA HELICASE SRS2"/>
    <property type="match status" value="1"/>
</dbReference>
<evidence type="ECO:0000256" key="3">
    <source>
        <dbReference type="ARBA" id="ARBA00022801"/>
    </source>
</evidence>